<evidence type="ECO:0000313" key="12">
    <source>
        <dbReference type="Proteomes" id="UP000030143"/>
    </source>
</evidence>
<keyword evidence="2" id="KW-0719">Serine esterase</keyword>
<dbReference type="SUPFAM" id="SSF53474">
    <property type="entry name" value="alpha/beta-Hydrolases"/>
    <property type="match status" value="1"/>
</dbReference>
<dbReference type="InterPro" id="IPR011118">
    <property type="entry name" value="Tannase/feruloyl_esterase"/>
</dbReference>
<evidence type="ECO:0000256" key="5">
    <source>
        <dbReference type="ARBA" id="ARBA00022729"/>
    </source>
</evidence>
<keyword evidence="7" id="KW-0106">Calcium</keyword>
<dbReference type="EMBL" id="JQFZ01000147">
    <property type="protein sequence ID" value="KGO57352.1"/>
    <property type="molecule type" value="Genomic_DNA"/>
</dbReference>
<dbReference type="GO" id="GO:0045493">
    <property type="term" value="P:xylan catabolic process"/>
    <property type="evidence" value="ECO:0007669"/>
    <property type="project" value="UniProtKB-KW"/>
</dbReference>
<evidence type="ECO:0000256" key="1">
    <source>
        <dbReference type="ARBA" id="ARBA00006249"/>
    </source>
</evidence>
<dbReference type="GO" id="GO:0017000">
    <property type="term" value="P:antibiotic biosynthetic process"/>
    <property type="evidence" value="ECO:0007669"/>
    <property type="project" value="UniProtKB-ARBA"/>
</dbReference>
<accession>A0A0A2IJX8</accession>
<sequence>MHLKEKSLANRSTALGFATVGTNAGHNGTTGESFLNNPDILTDWSWRGIHTATVVGKEISQTFYSRPHDYSYFLGCSTGGRQGFKSAQAFPDDFDGILAGDPGIDLSSLLAWIGNFYLITGPANSSTFVPLPLWSTIYDDMLRQCDNIDGVLDGIIENPAQCHYRPEALLCNPGTGNNDSLCLTGEQANTVRQLLSPLYLDGKLIYPAMYPSPSIDGTPELLYGGEVFSLTVEWLRYVLHNDPSWDPATMNITDLLAMIKLNAASSDSFDSDLSAFRDAGGKLLTFHGLQDGLIPSSNSERYYDYVARTMSLNTSALDEFYRYFQVSGMGHCCYGPGAWMVGQNSAGNTGLDHKQNLLMALVRWVEEGVGPDTILGTKFVDDDKLQGGSGDGADPEHWECI</sequence>
<keyword evidence="3" id="KW-0624">Polysaccharide degradation</keyword>
<organism evidence="11 12">
    <name type="scientific">Penicillium expansum</name>
    <name type="common">Blue mold rot fungus</name>
    <dbReference type="NCBI Taxonomy" id="27334"/>
    <lineage>
        <taxon>Eukaryota</taxon>
        <taxon>Fungi</taxon>
        <taxon>Dikarya</taxon>
        <taxon>Ascomycota</taxon>
        <taxon>Pezizomycotina</taxon>
        <taxon>Eurotiomycetes</taxon>
        <taxon>Eurotiomycetidae</taxon>
        <taxon>Eurotiales</taxon>
        <taxon>Aspergillaceae</taxon>
        <taxon>Penicillium</taxon>
    </lineage>
</organism>
<proteinExistence type="inferred from homology"/>
<evidence type="ECO:0000256" key="3">
    <source>
        <dbReference type="ARBA" id="ARBA00022651"/>
    </source>
</evidence>
<dbReference type="InterPro" id="IPR029058">
    <property type="entry name" value="AB_hydrolase_fold"/>
</dbReference>
<reference evidence="11 12" key="1">
    <citation type="journal article" date="2015" name="Mol. Plant Microbe Interact.">
        <title>Genome, transcriptome, and functional analyses of Penicillium expansum provide new insights into secondary metabolism and pathogenicity.</title>
        <authorList>
            <person name="Ballester A.R."/>
            <person name="Marcet-Houben M."/>
            <person name="Levin E."/>
            <person name="Sela N."/>
            <person name="Selma-Lazaro C."/>
            <person name="Carmona L."/>
            <person name="Wisniewski M."/>
            <person name="Droby S."/>
            <person name="Gonzalez-Candelas L."/>
            <person name="Gabaldon T."/>
        </authorList>
    </citation>
    <scope>NUCLEOTIDE SEQUENCE [LARGE SCALE GENOMIC DNA]</scope>
    <source>
        <strain evidence="11 12">MD-8</strain>
    </source>
</reference>
<dbReference type="OrthoDB" id="3039123at2759"/>
<protein>
    <recommendedName>
        <fullName evidence="10">Carboxylic ester hydrolase</fullName>
        <ecNumber evidence="10">3.1.1.-</ecNumber>
    </recommendedName>
</protein>
<name>A0A0A2IJX8_PENEN</name>
<keyword evidence="6 10" id="KW-0378">Hydrolase</keyword>
<comment type="catalytic activity">
    <reaction evidence="9">
        <text>feruloyl-polysaccharide + H2O = ferulate + polysaccharide.</text>
        <dbReference type="EC" id="3.1.1.73"/>
    </reaction>
</comment>
<evidence type="ECO:0000313" key="11">
    <source>
        <dbReference type="EMBL" id="KGO57352.1"/>
    </source>
</evidence>
<evidence type="ECO:0000256" key="8">
    <source>
        <dbReference type="ARBA" id="ARBA00023157"/>
    </source>
</evidence>
<keyword evidence="4" id="KW-0479">Metal-binding</keyword>
<dbReference type="PhylomeDB" id="A0A0A2IJX8"/>
<evidence type="ECO:0000256" key="7">
    <source>
        <dbReference type="ARBA" id="ARBA00022837"/>
    </source>
</evidence>
<dbReference type="HOGENOM" id="CLU_014819_1_0_1"/>
<evidence type="ECO:0000256" key="10">
    <source>
        <dbReference type="RuleBase" id="RU361238"/>
    </source>
</evidence>
<evidence type="ECO:0000256" key="9">
    <source>
        <dbReference type="ARBA" id="ARBA00034075"/>
    </source>
</evidence>
<comment type="caution">
    <text evidence="11">The sequence shown here is derived from an EMBL/GenBank/DDBJ whole genome shotgun (WGS) entry which is preliminary data.</text>
</comment>
<keyword evidence="3" id="KW-0858">Xylan degradation</keyword>
<evidence type="ECO:0000256" key="4">
    <source>
        <dbReference type="ARBA" id="ARBA00022723"/>
    </source>
</evidence>
<keyword evidence="5" id="KW-0732">Signal</keyword>
<dbReference type="EC" id="3.1.1.-" evidence="10"/>
<dbReference type="STRING" id="27334.A0A0A2IJX8"/>
<dbReference type="GO" id="GO:0046872">
    <property type="term" value="F:metal ion binding"/>
    <property type="evidence" value="ECO:0007669"/>
    <property type="project" value="UniProtKB-KW"/>
</dbReference>
<keyword evidence="3" id="KW-0119">Carbohydrate metabolism</keyword>
<evidence type="ECO:0000256" key="2">
    <source>
        <dbReference type="ARBA" id="ARBA00022487"/>
    </source>
</evidence>
<dbReference type="Pfam" id="PF07519">
    <property type="entry name" value="Tannase"/>
    <property type="match status" value="1"/>
</dbReference>
<gene>
    <name evidence="11" type="ORF">PEX2_000270</name>
</gene>
<dbReference type="GeneID" id="27672724"/>
<dbReference type="PANTHER" id="PTHR33938">
    <property type="entry name" value="FERULOYL ESTERASE B-RELATED"/>
    <property type="match status" value="1"/>
</dbReference>
<dbReference type="PANTHER" id="PTHR33938:SF15">
    <property type="entry name" value="FERULOYL ESTERASE B-RELATED"/>
    <property type="match status" value="1"/>
</dbReference>
<keyword evidence="12" id="KW-1185">Reference proteome</keyword>
<dbReference type="GO" id="GO:0072330">
    <property type="term" value="P:monocarboxylic acid biosynthetic process"/>
    <property type="evidence" value="ECO:0007669"/>
    <property type="project" value="UniProtKB-ARBA"/>
</dbReference>
<comment type="similarity">
    <text evidence="1 10">Belongs to the tannase family.</text>
</comment>
<dbReference type="AlphaFoldDB" id="A0A0A2IJX8"/>
<dbReference type="RefSeq" id="XP_016599020.1">
    <property type="nucleotide sequence ID" value="XM_016737305.1"/>
</dbReference>
<dbReference type="VEuPathDB" id="FungiDB:PEXP_097130"/>
<evidence type="ECO:0000256" key="6">
    <source>
        <dbReference type="ARBA" id="ARBA00022801"/>
    </source>
</evidence>
<dbReference type="Proteomes" id="UP000030143">
    <property type="component" value="Unassembled WGS sequence"/>
</dbReference>
<keyword evidence="8" id="KW-1015">Disulfide bond</keyword>
<dbReference type="GO" id="GO:0030600">
    <property type="term" value="F:feruloyl esterase activity"/>
    <property type="evidence" value="ECO:0007669"/>
    <property type="project" value="UniProtKB-EC"/>
</dbReference>